<feature type="compositionally biased region" description="Basic and acidic residues" evidence="1">
    <location>
        <begin position="339"/>
        <end position="349"/>
    </location>
</feature>
<feature type="compositionally biased region" description="Acidic residues" evidence="1">
    <location>
        <begin position="325"/>
        <end position="334"/>
    </location>
</feature>
<proteinExistence type="predicted"/>
<accession>A0A7W8VDE5</accession>
<keyword evidence="3" id="KW-1185">Reference proteome</keyword>
<protein>
    <recommendedName>
        <fullName evidence="4">Copper transporter</fullName>
    </recommendedName>
</protein>
<evidence type="ECO:0000313" key="3">
    <source>
        <dbReference type="Proteomes" id="UP000572635"/>
    </source>
</evidence>
<dbReference type="GO" id="GO:0016020">
    <property type="term" value="C:membrane"/>
    <property type="evidence" value="ECO:0007669"/>
    <property type="project" value="InterPro"/>
</dbReference>
<dbReference type="EMBL" id="JACHDB010000001">
    <property type="protein sequence ID" value="MBB5431903.1"/>
    <property type="molecule type" value="Genomic_DNA"/>
</dbReference>
<dbReference type="GO" id="GO:0055070">
    <property type="term" value="P:copper ion homeostasis"/>
    <property type="evidence" value="ECO:0007669"/>
    <property type="project" value="InterPro"/>
</dbReference>
<name>A0A7W8VDE5_9ACTN</name>
<feature type="compositionally biased region" description="Basic and acidic residues" evidence="1">
    <location>
        <begin position="40"/>
        <end position="58"/>
    </location>
</feature>
<reference evidence="2 3" key="1">
    <citation type="submission" date="2020-08" db="EMBL/GenBank/DDBJ databases">
        <title>Sequencing the genomes of 1000 actinobacteria strains.</title>
        <authorList>
            <person name="Klenk H.-P."/>
        </authorList>
    </citation>
    <scope>NUCLEOTIDE SEQUENCE [LARGE SCALE GENOMIC DNA]</scope>
    <source>
        <strain evidence="2 3">DSM 44551</strain>
    </source>
</reference>
<dbReference type="RefSeq" id="WP_184391547.1">
    <property type="nucleotide sequence ID" value="NZ_BAAAJD010000137.1"/>
</dbReference>
<sequence>MIDFRYHLVSIVAVFLALAVGLVLGTTMLQDPLLDTLKSETGELREQSDRLRADKEGSEAFGEGADQMTAALAGDVLDGRLDGEDVVIVSSPGADEALREGMEQRIEQAGGSVEGRIAFTETYLDSSRSAFVDELTEQLAEGIEPDGEGPYERAGSLLAAAVSAERADKADKDAGGEGGFDGETVLAGFAEADLLATEGEPAGAADIAVVLAPAAPFPGAEEGGEQPPGNGIMIALLRAFNDGGTENGAVLVGAADAAGPGGLIAQARTEKARYTTADAAGRPTGDVAAVLALAAAAEGDTGHFGTGEGAESFVPDPLPESRDTEDAEDTEEDASATGSERRSPPEGRP</sequence>
<feature type="region of interest" description="Disordered" evidence="1">
    <location>
        <begin position="301"/>
        <end position="349"/>
    </location>
</feature>
<organism evidence="2 3">
    <name type="scientific">Nocardiopsis composta</name>
    <dbReference type="NCBI Taxonomy" id="157465"/>
    <lineage>
        <taxon>Bacteria</taxon>
        <taxon>Bacillati</taxon>
        <taxon>Actinomycetota</taxon>
        <taxon>Actinomycetes</taxon>
        <taxon>Streptosporangiales</taxon>
        <taxon>Nocardiopsidaceae</taxon>
        <taxon>Nocardiopsis</taxon>
    </lineage>
</organism>
<dbReference type="Proteomes" id="UP000572635">
    <property type="component" value="Unassembled WGS sequence"/>
</dbReference>
<evidence type="ECO:0000256" key="1">
    <source>
        <dbReference type="SAM" id="MobiDB-lite"/>
    </source>
</evidence>
<dbReference type="Pfam" id="PF11382">
    <property type="entry name" value="MctB"/>
    <property type="match status" value="1"/>
</dbReference>
<comment type="caution">
    <text evidence="2">The sequence shown here is derived from an EMBL/GenBank/DDBJ whole genome shotgun (WGS) entry which is preliminary data.</text>
</comment>
<evidence type="ECO:0008006" key="4">
    <source>
        <dbReference type="Google" id="ProtNLM"/>
    </source>
</evidence>
<gene>
    <name evidence="2" type="ORF">HDA36_001987</name>
</gene>
<evidence type="ECO:0000313" key="2">
    <source>
        <dbReference type="EMBL" id="MBB5431903.1"/>
    </source>
</evidence>
<dbReference type="AlphaFoldDB" id="A0A7W8VDE5"/>
<feature type="region of interest" description="Disordered" evidence="1">
    <location>
        <begin position="40"/>
        <end position="60"/>
    </location>
</feature>
<dbReference type="InterPro" id="IPR021522">
    <property type="entry name" value="MctB"/>
</dbReference>